<dbReference type="InterPro" id="IPR011009">
    <property type="entry name" value="Kinase-like_dom_sf"/>
</dbReference>
<dbReference type="EMBL" id="MU793367">
    <property type="protein sequence ID" value="KAJ3784680.1"/>
    <property type="molecule type" value="Genomic_DNA"/>
</dbReference>
<dbReference type="SMART" id="SM00220">
    <property type="entry name" value="S_TKc"/>
    <property type="match status" value="1"/>
</dbReference>
<feature type="region of interest" description="Disordered" evidence="4">
    <location>
        <begin position="462"/>
        <end position="483"/>
    </location>
</feature>
<dbReference type="PANTHER" id="PTHR24346">
    <property type="entry name" value="MAP/MICROTUBULE AFFINITY-REGULATING KINASE"/>
    <property type="match status" value="1"/>
</dbReference>
<dbReference type="AlphaFoldDB" id="A0AA38KPR4"/>
<dbReference type="GO" id="GO:0005737">
    <property type="term" value="C:cytoplasm"/>
    <property type="evidence" value="ECO:0007669"/>
    <property type="project" value="TreeGrafter"/>
</dbReference>
<dbReference type="InterPro" id="IPR000719">
    <property type="entry name" value="Prot_kinase_dom"/>
</dbReference>
<evidence type="ECO:0000313" key="7">
    <source>
        <dbReference type="Proteomes" id="UP001163798"/>
    </source>
</evidence>
<dbReference type="Pfam" id="PF00069">
    <property type="entry name" value="Pkinase"/>
    <property type="match status" value="1"/>
</dbReference>
<dbReference type="GO" id="GO:0035556">
    <property type="term" value="P:intracellular signal transduction"/>
    <property type="evidence" value="ECO:0007669"/>
    <property type="project" value="TreeGrafter"/>
</dbReference>
<dbReference type="InterPro" id="IPR008271">
    <property type="entry name" value="Ser/Thr_kinase_AS"/>
</dbReference>
<feature type="compositionally biased region" description="Low complexity" evidence="4">
    <location>
        <begin position="495"/>
        <end position="506"/>
    </location>
</feature>
<evidence type="ECO:0000313" key="6">
    <source>
        <dbReference type="EMBL" id="KAJ3784680.1"/>
    </source>
</evidence>
<keyword evidence="7" id="KW-1185">Reference proteome</keyword>
<feature type="compositionally biased region" description="Basic and acidic residues" evidence="4">
    <location>
        <begin position="886"/>
        <end position="900"/>
    </location>
</feature>
<feature type="compositionally biased region" description="Basic residues" evidence="4">
    <location>
        <begin position="658"/>
        <end position="669"/>
    </location>
</feature>
<dbReference type="PROSITE" id="PS00108">
    <property type="entry name" value="PROTEIN_KINASE_ST"/>
    <property type="match status" value="1"/>
</dbReference>
<evidence type="ECO:0000256" key="4">
    <source>
        <dbReference type="SAM" id="MobiDB-lite"/>
    </source>
</evidence>
<feature type="compositionally biased region" description="Low complexity" evidence="4">
    <location>
        <begin position="812"/>
        <end position="825"/>
    </location>
</feature>
<comment type="caution">
    <text evidence="6">The sequence shown here is derived from an EMBL/GenBank/DDBJ whole genome shotgun (WGS) entry which is preliminary data.</text>
</comment>
<feature type="compositionally biased region" description="Low complexity" evidence="4">
    <location>
        <begin position="631"/>
        <end position="643"/>
    </location>
</feature>
<proteinExistence type="predicted"/>
<evidence type="ECO:0000256" key="1">
    <source>
        <dbReference type="ARBA" id="ARBA00022741"/>
    </source>
</evidence>
<feature type="region of interest" description="Disordered" evidence="4">
    <location>
        <begin position="1"/>
        <end position="23"/>
    </location>
</feature>
<keyword evidence="2 3" id="KW-0067">ATP-binding</keyword>
<protein>
    <recommendedName>
        <fullName evidence="5">Protein kinase domain-containing protein</fullName>
    </recommendedName>
</protein>
<feature type="compositionally biased region" description="Low complexity" evidence="4">
    <location>
        <begin position="689"/>
        <end position="704"/>
    </location>
</feature>
<reference evidence="6" key="1">
    <citation type="submission" date="2022-08" db="EMBL/GenBank/DDBJ databases">
        <authorList>
            <consortium name="DOE Joint Genome Institute"/>
            <person name="Min B."/>
            <person name="Riley R."/>
            <person name="Sierra-Patev S."/>
            <person name="Naranjo-Ortiz M."/>
            <person name="Looney B."/>
            <person name="Konkel Z."/>
            <person name="Slot J.C."/>
            <person name="Sakamoto Y."/>
            <person name="Steenwyk J.L."/>
            <person name="Rokas A."/>
            <person name="Carro J."/>
            <person name="Camarero S."/>
            <person name="Ferreira P."/>
            <person name="Molpeceres G."/>
            <person name="Ruiz-Duenas F.J."/>
            <person name="Serrano A."/>
            <person name="Henrissat B."/>
            <person name="Drula E."/>
            <person name="Hughes K.W."/>
            <person name="Mata J.L."/>
            <person name="Ishikawa N.K."/>
            <person name="Vargas-Isla R."/>
            <person name="Ushijima S."/>
            <person name="Smith C.A."/>
            <person name="Ahrendt S."/>
            <person name="Andreopoulos W."/>
            <person name="He G."/>
            <person name="Labutti K."/>
            <person name="Lipzen A."/>
            <person name="Ng V."/>
            <person name="Sandor L."/>
            <person name="Barry K."/>
            <person name="Martinez A.T."/>
            <person name="Xiao Y."/>
            <person name="Gibbons J.G."/>
            <person name="Terashima K."/>
            <person name="Hibbett D.S."/>
            <person name="Grigoriev I.V."/>
        </authorList>
    </citation>
    <scope>NUCLEOTIDE SEQUENCE</scope>
    <source>
        <strain evidence="6">TFB10291</strain>
    </source>
</reference>
<feature type="region of interest" description="Disordered" evidence="4">
    <location>
        <begin position="627"/>
        <end position="704"/>
    </location>
</feature>
<feature type="binding site" evidence="3">
    <location>
        <position position="82"/>
    </location>
    <ligand>
        <name>ATP</name>
        <dbReference type="ChEBI" id="CHEBI:30616"/>
    </ligand>
</feature>
<feature type="compositionally biased region" description="Polar residues" evidence="4">
    <location>
        <begin position="527"/>
        <end position="556"/>
    </location>
</feature>
<accession>A0AA38KPR4</accession>
<name>A0AA38KPR4_9AGAR</name>
<feature type="compositionally biased region" description="Polar residues" evidence="4">
    <location>
        <begin position="591"/>
        <end position="608"/>
    </location>
</feature>
<dbReference type="SUPFAM" id="SSF56112">
    <property type="entry name" value="Protein kinase-like (PK-like)"/>
    <property type="match status" value="1"/>
</dbReference>
<dbReference type="FunFam" id="1.10.510.10:FF:000571">
    <property type="entry name" value="Maternal embryonic leucine zipper kinase"/>
    <property type="match status" value="1"/>
</dbReference>
<dbReference type="PROSITE" id="PS50011">
    <property type="entry name" value="PROTEIN_KINASE_DOM"/>
    <property type="match status" value="1"/>
</dbReference>
<evidence type="ECO:0000256" key="3">
    <source>
        <dbReference type="PROSITE-ProRule" id="PRU10141"/>
    </source>
</evidence>
<dbReference type="InterPro" id="IPR017441">
    <property type="entry name" value="Protein_kinase_ATP_BS"/>
</dbReference>
<evidence type="ECO:0000259" key="5">
    <source>
        <dbReference type="PROSITE" id="PS50011"/>
    </source>
</evidence>
<dbReference type="PROSITE" id="PS00107">
    <property type="entry name" value="PROTEIN_KINASE_ATP"/>
    <property type="match status" value="1"/>
</dbReference>
<dbReference type="GO" id="GO:0004674">
    <property type="term" value="F:protein serine/threonine kinase activity"/>
    <property type="evidence" value="ECO:0007669"/>
    <property type="project" value="TreeGrafter"/>
</dbReference>
<dbReference type="Gene3D" id="1.10.510.10">
    <property type="entry name" value="Transferase(Phosphotransferase) domain 1"/>
    <property type="match status" value="1"/>
</dbReference>
<sequence length="1158" mass="124495">MPSVKGGTPPSPPRAPTIKYSAPHGTRWDKEKAAAGGAHAFDLPSDPKVLGPWIIGECVGKGASGRVKIAKHRYTNQLAAVKILPRAPLDSSRNSIATQEAKTKKHSLGIEREITMMKLMNHPNILRIYDVYEGPKELFLVLEYVEGGELFDYLVNRGRLPEPDAICFFKQIIYGLNYAHTFSIIHRDLKPENILISSLSPPRIKIVDWGMAAFAPPSLQLETSCGSPHYASPEIVNGYKYTGNATDIWSCGVILYALLTGRLPFDDKDVKILLGKVKVGKYEMPSYIDRSAQDLLSKMLVINVKERITIPEILAHPWLNTSPAALRHMSLTSSFETDSPLDPVLPPSPSTLARPIADPSSIDSDILFSLKVIWGRHADLGAILKDLGSPAGNGVHTKAFYWLLRRHHEEAERLAGSDDSNNENVSGTGMGAGSVTFNLGWELDTSGLGCVTLKNSLAGRAIGADHGQGPERRALVNPSGFQMADKDRLLSPLTTRAVSSATSSHTSRSRPHSPGGPRLPSVPRPNYGQTSSQPSYTFAYSTASRPTSGRSSSLPKSSFAMGNGGSQGTRAGSVINGTHGGPRPQPPKRGNTYSHPRSEKSSPASAHSDAINVSTVQFPAIPVHPVQYTQSHRSVSRSSRPRSATTADVATEGEKRVSPRPHLHPRPHSHTSQARGGYAGGTSLKRVPSSVHSGTDSSSGSSTACSITSTATVHAPSPIRAVSGIFEVPVEVDDDPIIQVASTPPPVISPMPALPLLTAPKTHDPALQKELDGLAEHVNRLSLQDTAISTSIGRDLQIQLQEYHLHAPPPKAQSRQASYQQQRFQSPKRNRRRTVSTVERGAKSADKENKEIISKGDESWSYVVPDGGSSASKNTLFVDMGNLKRNANDGKGKKDKEKKPRPPPLEFPPLNHKRSIISALGSPIALVPPPIHSTSTKAGLGSPVVGELKGWLSSLFSWSGKNTSGNHILYSTDDVAKTRRDLHHLLVSLGVVVELSEPGVDDNLLLRCRIEELPSDALGHLGMKPVKFRIEFTSIGDEGGSGMFPSSPVTPLSNGHHFFSHTAGAPGVRGRSSTLGGSSKSPHLPLSPLLSPNLVAGSVHGFSSAMIVIQEKGSTLTFKAIWKKLKDVYDDGCGEPFNSNFSPVMTSTPVIEPPRCVV</sequence>
<evidence type="ECO:0000256" key="2">
    <source>
        <dbReference type="ARBA" id="ARBA00022840"/>
    </source>
</evidence>
<feature type="compositionally biased region" description="Basic and acidic residues" evidence="4">
    <location>
        <begin position="840"/>
        <end position="852"/>
    </location>
</feature>
<dbReference type="PANTHER" id="PTHR24346:SF110">
    <property type="entry name" value="NON-SPECIFIC SERINE_THREONINE PROTEIN KINASE"/>
    <property type="match status" value="1"/>
</dbReference>
<feature type="domain" description="Protein kinase" evidence="5">
    <location>
        <begin position="53"/>
        <end position="319"/>
    </location>
</feature>
<organism evidence="6 7">
    <name type="scientific">Lentinula aff. detonsa</name>
    <dbReference type="NCBI Taxonomy" id="2804958"/>
    <lineage>
        <taxon>Eukaryota</taxon>
        <taxon>Fungi</taxon>
        <taxon>Dikarya</taxon>
        <taxon>Basidiomycota</taxon>
        <taxon>Agaricomycotina</taxon>
        <taxon>Agaricomycetes</taxon>
        <taxon>Agaricomycetidae</taxon>
        <taxon>Agaricales</taxon>
        <taxon>Marasmiineae</taxon>
        <taxon>Omphalotaceae</taxon>
        <taxon>Lentinula</taxon>
    </lineage>
</organism>
<dbReference type="GO" id="GO:0005524">
    <property type="term" value="F:ATP binding"/>
    <property type="evidence" value="ECO:0007669"/>
    <property type="project" value="UniProtKB-UniRule"/>
</dbReference>
<feature type="region of interest" description="Disordered" evidence="4">
    <location>
        <begin position="495"/>
        <end position="608"/>
    </location>
</feature>
<feature type="region of interest" description="Disordered" evidence="4">
    <location>
        <begin position="808"/>
        <end position="852"/>
    </location>
</feature>
<keyword evidence="1 3" id="KW-0547">Nucleotide-binding</keyword>
<gene>
    <name evidence="6" type="ORF">GGU10DRAFT_388097</name>
</gene>
<feature type="region of interest" description="Disordered" evidence="4">
    <location>
        <begin position="883"/>
        <end position="911"/>
    </location>
</feature>
<dbReference type="Proteomes" id="UP001163798">
    <property type="component" value="Unassembled WGS sequence"/>
</dbReference>